<feature type="region of interest" description="Disordered" evidence="1">
    <location>
        <begin position="82"/>
        <end position="126"/>
    </location>
</feature>
<feature type="region of interest" description="Disordered" evidence="1">
    <location>
        <begin position="410"/>
        <end position="551"/>
    </location>
</feature>
<reference evidence="2 3" key="1">
    <citation type="submission" date="2015-10" db="EMBL/GenBank/DDBJ databases">
        <title>Full genome of DAOMC 229536 Phialocephala scopiformis, a fungal endophyte of spruce producing the potent anti-insectan compound rugulosin.</title>
        <authorList>
            <consortium name="DOE Joint Genome Institute"/>
            <person name="Walker A.K."/>
            <person name="Frasz S.L."/>
            <person name="Seifert K.A."/>
            <person name="Miller J.D."/>
            <person name="Mondo S.J."/>
            <person name="Labutti K."/>
            <person name="Lipzen A."/>
            <person name="Dockter R."/>
            <person name="Kennedy M."/>
            <person name="Grigoriev I.V."/>
            <person name="Spatafora J.W."/>
        </authorList>
    </citation>
    <scope>NUCLEOTIDE SEQUENCE [LARGE SCALE GENOMIC DNA]</scope>
    <source>
        <strain evidence="2 3">CBS 120377</strain>
    </source>
</reference>
<feature type="region of interest" description="Disordered" evidence="1">
    <location>
        <begin position="329"/>
        <end position="364"/>
    </location>
</feature>
<dbReference type="Proteomes" id="UP000070700">
    <property type="component" value="Unassembled WGS sequence"/>
</dbReference>
<sequence>MFLNSGVGSLWNHEHEFSTRTQLQPSNSIPRRSPLTRSAFSTPPPRKSTTYEDSPVVIPRPERPLSEQLPRIKEPVVRFQEVEQEAMSEDGRSVANSEGSETTTVGGGKQRRRSIRKSTTFQLAHPAPTLTQKQRLLQIRPKLLLQLQRLSPGSRPIPTLDILPSTIVVPRLMKKFPRMFRGHSALGFNDVLIVKSEEYDAGFETTVDESDSDEEGIARRDLVAVICQMRRDSGGSQGKAEIVLGDGSLWVASPMPNGLYEFTTTDERGDVTTARWVRRATKRKSVDVSDAANLHNDIKFTFSIIDPNSRRHPILATLTQKKLDIPDTFTSLSSSAGRHPPTSPIPHLPGELDGDEERSTERSTHVIDESMKSLIQVTSIWVALRQGWSPYFKYNDAMAVPNSHTLATGRVRSSSLTPESVRPPIARAGSNTPDSGNSAFGAALSSKIRRSSAKISPVNGALPRGDRFAPPKRSLSTGTAFVQRAAARRAGLPPSTVASDSEGESTQSNFPIHEKHNALNRASTPPCLTLPCSSTTTPDTPTRPHRRAQSAYIPTSSLQNGFTNSASEMNSSTIPPSNQYIDPIVKVKIGRWKQFTNLFRRKHNSSE</sequence>
<evidence type="ECO:0000313" key="3">
    <source>
        <dbReference type="Proteomes" id="UP000070700"/>
    </source>
</evidence>
<dbReference type="RefSeq" id="XP_018076236.1">
    <property type="nucleotide sequence ID" value="XM_018207157.1"/>
</dbReference>
<dbReference type="KEGG" id="psco:LY89DRAFT_386607"/>
<keyword evidence="3" id="KW-1185">Reference proteome</keyword>
<organism evidence="2 3">
    <name type="scientific">Mollisia scopiformis</name>
    <name type="common">Conifer needle endophyte fungus</name>
    <name type="synonym">Phialocephala scopiformis</name>
    <dbReference type="NCBI Taxonomy" id="149040"/>
    <lineage>
        <taxon>Eukaryota</taxon>
        <taxon>Fungi</taxon>
        <taxon>Dikarya</taxon>
        <taxon>Ascomycota</taxon>
        <taxon>Pezizomycotina</taxon>
        <taxon>Leotiomycetes</taxon>
        <taxon>Helotiales</taxon>
        <taxon>Mollisiaceae</taxon>
        <taxon>Mollisia</taxon>
    </lineage>
</organism>
<dbReference type="EMBL" id="KQ947407">
    <property type="protein sequence ID" value="KUJ21881.1"/>
    <property type="molecule type" value="Genomic_DNA"/>
</dbReference>
<dbReference type="GeneID" id="28816883"/>
<evidence type="ECO:0000256" key="1">
    <source>
        <dbReference type="SAM" id="MobiDB-lite"/>
    </source>
</evidence>
<gene>
    <name evidence="2" type="ORF">LY89DRAFT_386607</name>
</gene>
<evidence type="ECO:0000313" key="2">
    <source>
        <dbReference type="EMBL" id="KUJ21881.1"/>
    </source>
</evidence>
<proteinExistence type="predicted"/>
<feature type="compositionally biased region" description="Polar residues" evidence="1">
    <location>
        <begin position="496"/>
        <end position="510"/>
    </location>
</feature>
<dbReference type="AlphaFoldDB" id="A0A194XNY8"/>
<dbReference type="STRING" id="149040.A0A194XNY8"/>
<feature type="compositionally biased region" description="Low complexity" evidence="1">
    <location>
        <begin position="523"/>
        <end position="540"/>
    </location>
</feature>
<feature type="region of interest" description="Disordered" evidence="1">
    <location>
        <begin position="17"/>
        <end position="64"/>
    </location>
</feature>
<name>A0A194XNY8_MOLSC</name>
<feature type="compositionally biased region" description="Polar residues" evidence="1">
    <location>
        <begin position="19"/>
        <end position="52"/>
    </location>
</feature>
<dbReference type="InParanoid" id="A0A194XNY8"/>
<dbReference type="OrthoDB" id="5404323at2759"/>
<protein>
    <submittedName>
        <fullName evidence="2">Uncharacterized protein</fullName>
    </submittedName>
</protein>
<accession>A0A194XNY8</accession>
<feature type="compositionally biased region" description="Polar residues" evidence="1">
    <location>
        <begin position="429"/>
        <end position="438"/>
    </location>
</feature>